<dbReference type="GO" id="GO:0006515">
    <property type="term" value="P:protein quality control for misfolded or incompletely synthesized proteins"/>
    <property type="evidence" value="ECO:0007669"/>
    <property type="project" value="TreeGrafter"/>
</dbReference>
<dbReference type="GO" id="GO:0004252">
    <property type="term" value="F:serine-type endopeptidase activity"/>
    <property type="evidence" value="ECO:0007669"/>
    <property type="project" value="InterPro"/>
</dbReference>
<dbReference type="PROSITE" id="PS51786">
    <property type="entry name" value="LON_PROTEOLYTIC"/>
    <property type="match status" value="1"/>
</dbReference>
<dbReference type="GO" id="GO:0003697">
    <property type="term" value="F:single-stranded DNA binding"/>
    <property type="evidence" value="ECO:0007669"/>
    <property type="project" value="TreeGrafter"/>
</dbReference>
<keyword evidence="4" id="KW-1185">Reference proteome</keyword>
<evidence type="ECO:0000259" key="2">
    <source>
        <dbReference type="PROSITE" id="PS51786"/>
    </source>
</evidence>
<dbReference type="GO" id="GO:0005524">
    <property type="term" value="F:ATP binding"/>
    <property type="evidence" value="ECO:0007669"/>
    <property type="project" value="InterPro"/>
</dbReference>
<dbReference type="Proteomes" id="UP000325577">
    <property type="component" value="Linkage Group LG16"/>
</dbReference>
<evidence type="ECO:0000313" key="3">
    <source>
        <dbReference type="EMBL" id="KAA8536752.1"/>
    </source>
</evidence>
<dbReference type="GO" id="GO:0007005">
    <property type="term" value="P:mitochondrion organization"/>
    <property type="evidence" value="ECO:0007669"/>
    <property type="project" value="TreeGrafter"/>
</dbReference>
<evidence type="ECO:0000313" key="4">
    <source>
        <dbReference type="Proteomes" id="UP000325577"/>
    </source>
</evidence>
<dbReference type="GO" id="GO:0005759">
    <property type="term" value="C:mitochondrial matrix"/>
    <property type="evidence" value="ECO:0007669"/>
    <property type="project" value="TreeGrafter"/>
</dbReference>
<dbReference type="InterPro" id="IPR008269">
    <property type="entry name" value="Lon_proteolytic"/>
</dbReference>
<feature type="domain" description="Lon proteolytic" evidence="2">
    <location>
        <begin position="188"/>
        <end position="309"/>
    </location>
</feature>
<reference evidence="3 4" key="1">
    <citation type="submission" date="2019-09" db="EMBL/GenBank/DDBJ databases">
        <title>A chromosome-level genome assembly of the Chinese tupelo Nyssa sinensis.</title>
        <authorList>
            <person name="Yang X."/>
            <person name="Kang M."/>
            <person name="Yang Y."/>
            <person name="Xiong H."/>
            <person name="Wang M."/>
            <person name="Zhang Z."/>
            <person name="Wang Z."/>
            <person name="Wu H."/>
            <person name="Ma T."/>
            <person name="Liu J."/>
            <person name="Xi Z."/>
        </authorList>
    </citation>
    <scope>NUCLEOTIDE SEQUENCE [LARGE SCALE GENOMIC DNA]</scope>
    <source>
        <strain evidence="3">J267</strain>
        <tissue evidence="3">Leaf</tissue>
    </source>
</reference>
<dbReference type="AlphaFoldDB" id="A0A5J5B4G6"/>
<dbReference type="InterPro" id="IPR027065">
    <property type="entry name" value="Lon_Prtase"/>
</dbReference>
<evidence type="ECO:0000256" key="1">
    <source>
        <dbReference type="PROSITE-ProRule" id="PRU01122"/>
    </source>
</evidence>
<dbReference type="Pfam" id="PF05362">
    <property type="entry name" value="Lon_C"/>
    <property type="match status" value="1"/>
</dbReference>
<organism evidence="3 4">
    <name type="scientific">Nyssa sinensis</name>
    <dbReference type="NCBI Taxonomy" id="561372"/>
    <lineage>
        <taxon>Eukaryota</taxon>
        <taxon>Viridiplantae</taxon>
        <taxon>Streptophyta</taxon>
        <taxon>Embryophyta</taxon>
        <taxon>Tracheophyta</taxon>
        <taxon>Spermatophyta</taxon>
        <taxon>Magnoliopsida</taxon>
        <taxon>eudicotyledons</taxon>
        <taxon>Gunneridae</taxon>
        <taxon>Pentapetalae</taxon>
        <taxon>asterids</taxon>
        <taxon>Cornales</taxon>
        <taxon>Nyssaceae</taxon>
        <taxon>Nyssa</taxon>
    </lineage>
</organism>
<gene>
    <name evidence="3" type="ORF">F0562_029230</name>
</gene>
<proteinExistence type="predicted"/>
<dbReference type="PRINTS" id="PR00830">
    <property type="entry name" value="ENDOLAPTASE"/>
</dbReference>
<dbReference type="InterPro" id="IPR014721">
    <property type="entry name" value="Ribsml_uS5_D2-typ_fold_subgr"/>
</dbReference>
<comment type="caution">
    <text evidence="1">Lacks conserved residue(s) required for the propagation of feature annotation.</text>
</comment>
<name>A0A5J5B4G6_9ASTE</name>
<dbReference type="PANTHER" id="PTHR43718:SF2">
    <property type="entry name" value="LON PROTEASE HOMOLOG, MITOCHONDRIAL"/>
    <property type="match status" value="1"/>
</dbReference>
<dbReference type="OrthoDB" id="2411602at2759"/>
<dbReference type="Gene3D" id="3.30.230.10">
    <property type="match status" value="1"/>
</dbReference>
<dbReference type="PANTHER" id="PTHR43718">
    <property type="entry name" value="LON PROTEASE"/>
    <property type="match status" value="1"/>
</dbReference>
<protein>
    <recommendedName>
        <fullName evidence="2">Lon proteolytic domain-containing protein</fullName>
    </recommendedName>
</protein>
<dbReference type="InterPro" id="IPR020568">
    <property type="entry name" value="Ribosomal_Su5_D2-typ_SF"/>
</dbReference>
<dbReference type="SUPFAM" id="SSF54211">
    <property type="entry name" value="Ribosomal protein S5 domain 2-like"/>
    <property type="match status" value="1"/>
</dbReference>
<sequence>MRPRLTRPRLMTWQMTWTMTMTCQMMWRIVDPGDDVAIDVADDVLFICTANVLEMMPNLLLDRMEIIAIAGYITDEKMHIAKDYLEKTTREDCGIKHEQIALQLVRQGPSNERPIARVHVVLSNETTTESLREFVKAEVGGATQVVAGSVEDRSNEMASETTEEAETVQSDFPADQIQCPTDQASDSKVKSIVSYGLHNNARRNGKGGFPSHWTTWRCDEESAHIAHTVARAILHVKELNNPFFNNSKLHLHVPAGATPKDGPCAGCTMVTSLLSLAMKKPAKMDLAMTGEVTLTGRILPIGGYFGIPK</sequence>
<dbReference type="GO" id="GO:0004176">
    <property type="term" value="F:ATP-dependent peptidase activity"/>
    <property type="evidence" value="ECO:0007669"/>
    <property type="project" value="InterPro"/>
</dbReference>
<dbReference type="Gene3D" id="1.10.8.60">
    <property type="match status" value="1"/>
</dbReference>
<dbReference type="GO" id="GO:0051131">
    <property type="term" value="P:chaperone-mediated protein complex assembly"/>
    <property type="evidence" value="ECO:0007669"/>
    <property type="project" value="TreeGrafter"/>
</dbReference>
<accession>A0A5J5B4G6</accession>
<dbReference type="EMBL" id="CM018039">
    <property type="protein sequence ID" value="KAA8536752.1"/>
    <property type="molecule type" value="Genomic_DNA"/>
</dbReference>